<keyword evidence="3" id="KW-0862">Zinc</keyword>
<evidence type="ECO:0000259" key="7">
    <source>
        <dbReference type="PROSITE" id="PS50089"/>
    </source>
</evidence>
<feature type="compositionally biased region" description="Basic and acidic residues" evidence="6">
    <location>
        <begin position="21"/>
        <end position="56"/>
    </location>
</feature>
<dbReference type="EMBL" id="JAEFBJ010000011">
    <property type="protein sequence ID" value="KAG7558039.1"/>
    <property type="molecule type" value="Genomic_DNA"/>
</dbReference>
<reference evidence="8 9" key="1">
    <citation type="submission" date="2020-12" db="EMBL/GenBank/DDBJ databases">
        <title>Concerted genomic and epigenomic changes stabilize Arabidopsis allopolyploids.</title>
        <authorList>
            <person name="Chen Z."/>
        </authorList>
    </citation>
    <scope>NUCLEOTIDE SEQUENCE [LARGE SCALE GENOMIC DNA]</scope>
    <source>
        <strain evidence="8">As9502</strain>
        <tissue evidence="8">Leaf</tissue>
    </source>
</reference>
<proteinExistence type="predicted"/>
<evidence type="ECO:0000256" key="4">
    <source>
        <dbReference type="PROSITE-ProRule" id="PRU00175"/>
    </source>
</evidence>
<dbReference type="GO" id="GO:0008270">
    <property type="term" value="F:zinc ion binding"/>
    <property type="evidence" value="ECO:0007669"/>
    <property type="project" value="UniProtKB-KW"/>
</dbReference>
<dbReference type="CDD" id="cd16539">
    <property type="entry name" value="RING-HC_RNF113A_B"/>
    <property type="match status" value="1"/>
</dbReference>
<gene>
    <name evidence="8" type="ORF">ISN44_As11g039570</name>
</gene>
<comment type="caution">
    <text evidence="8">The sequence shown here is derived from an EMBL/GenBank/DDBJ whole genome shotgun (WGS) entry which is preliminary data.</text>
</comment>
<accession>A0A8T1ZG14</accession>
<keyword evidence="5" id="KW-0175">Coiled coil</keyword>
<feature type="coiled-coil region" evidence="5">
    <location>
        <begin position="132"/>
        <end position="159"/>
    </location>
</feature>
<dbReference type="PANTHER" id="PTHR12930">
    <property type="entry name" value="ZINC FINGER PROTEIN 183"/>
    <property type="match status" value="1"/>
</dbReference>
<feature type="compositionally biased region" description="Basic and acidic residues" evidence="6">
    <location>
        <begin position="65"/>
        <end position="74"/>
    </location>
</feature>
<feature type="compositionally biased region" description="Basic and acidic residues" evidence="6">
    <location>
        <begin position="1"/>
        <end position="11"/>
    </location>
</feature>
<dbReference type="InterPro" id="IPR017907">
    <property type="entry name" value="Znf_RING_CS"/>
</dbReference>
<feature type="domain" description="RING-type" evidence="7">
    <location>
        <begin position="84"/>
        <end position="122"/>
    </location>
</feature>
<dbReference type="SMART" id="SM00184">
    <property type="entry name" value="RING"/>
    <property type="match status" value="1"/>
</dbReference>
<keyword evidence="2 4" id="KW-0863">Zinc-finger</keyword>
<evidence type="ECO:0000313" key="8">
    <source>
        <dbReference type="EMBL" id="KAG7558039.1"/>
    </source>
</evidence>
<organism evidence="8 9">
    <name type="scientific">Arabidopsis suecica</name>
    <name type="common">Swedish thale-cress</name>
    <name type="synonym">Cardaminopsis suecica</name>
    <dbReference type="NCBI Taxonomy" id="45249"/>
    <lineage>
        <taxon>Eukaryota</taxon>
        <taxon>Viridiplantae</taxon>
        <taxon>Streptophyta</taxon>
        <taxon>Embryophyta</taxon>
        <taxon>Tracheophyta</taxon>
        <taxon>Spermatophyta</taxon>
        <taxon>Magnoliopsida</taxon>
        <taxon>eudicotyledons</taxon>
        <taxon>Gunneridae</taxon>
        <taxon>Pentapetalae</taxon>
        <taxon>rosids</taxon>
        <taxon>malvids</taxon>
        <taxon>Brassicales</taxon>
        <taxon>Brassicaceae</taxon>
        <taxon>Camelineae</taxon>
        <taxon>Arabidopsis</taxon>
    </lineage>
</organism>
<dbReference type="InterPro" id="IPR001841">
    <property type="entry name" value="Znf_RING"/>
</dbReference>
<name>A0A8T1ZG14_ARASU</name>
<evidence type="ECO:0000313" key="9">
    <source>
        <dbReference type="Proteomes" id="UP000694251"/>
    </source>
</evidence>
<dbReference type="Proteomes" id="UP000694251">
    <property type="component" value="Chromosome 11"/>
</dbReference>
<dbReference type="GO" id="GO:0005684">
    <property type="term" value="C:U2-type spliceosomal complex"/>
    <property type="evidence" value="ECO:0007669"/>
    <property type="project" value="TreeGrafter"/>
</dbReference>
<dbReference type="PANTHER" id="PTHR12930:SF8">
    <property type="entry name" value="RING_U-BOX SUPERFAMILY PROTEIN"/>
    <property type="match status" value="1"/>
</dbReference>
<evidence type="ECO:0000256" key="1">
    <source>
        <dbReference type="ARBA" id="ARBA00022723"/>
    </source>
</evidence>
<evidence type="ECO:0000256" key="5">
    <source>
        <dbReference type="SAM" id="Coils"/>
    </source>
</evidence>
<keyword evidence="9" id="KW-1185">Reference proteome</keyword>
<dbReference type="InterPro" id="IPR039971">
    <property type="entry name" value="CWC24-like"/>
</dbReference>
<keyword evidence="1" id="KW-0479">Metal-binding</keyword>
<dbReference type="PROSITE" id="PS00518">
    <property type="entry name" value="ZF_RING_1"/>
    <property type="match status" value="1"/>
</dbReference>
<dbReference type="PROSITE" id="PS50089">
    <property type="entry name" value="ZF_RING_2"/>
    <property type="match status" value="1"/>
</dbReference>
<feature type="region of interest" description="Disordered" evidence="6">
    <location>
        <begin position="1"/>
        <end position="74"/>
    </location>
</feature>
<dbReference type="Pfam" id="PF13920">
    <property type="entry name" value="zf-C3HC4_3"/>
    <property type="match status" value="1"/>
</dbReference>
<evidence type="ECO:0000256" key="6">
    <source>
        <dbReference type="SAM" id="MobiDB-lite"/>
    </source>
</evidence>
<sequence length="234" mass="26341">MSDSGEAKTSEEESQLAEQETETREGEMTKNLKKRGLDVDKDEDSKNESSRFEKLEKKVKKATSRKLETDFEPREENDALPLACSICQKPFLDPVVTKCNHYFCDKCALKHQTENDNCFVCNEPTLGVFNIAVEIKERIDEEREKARAMVKEVRAMLEKASTMADDARGISEKAVKMVEEIETMVEKVAAMATKAAETATMAADMVQEAEETMETAKANMAKAFAVMKTVMWNV</sequence>
<feature type="coiled-coil region" evidence="5">
    <location>
        <begin position="199"/>
        <end position="226"/>
    </location>
</feature>
<dbReference type="OrthoDB" id="25761at2759"/>
<evidence type="ECO:0000256" key="3">
    <source>
        <dbReference type="ARBA" id="ARBA00022833"/>
    </source>
</evidence>
<dbReference type="GO" id="GO:0034247">
    <property type="term" value="P:snoRNA splicing"/>
    <property type="evidence" value="ECO:0007669"/>
    <property type="project" value="TreeGrafter"/>
</dbReference>
<dbReference type="AlphaFoldDB" id="A0A8T1ZG14"/>
<evidence type="ECO:0000256" key="2">
    <source>
        <dbReference type="ARBA" id="ARBA00022771"/>
    </source>
</evidence>
<protein>
    <submittedName>
        <fullName evidence="8">Zinc finger RING-type</fullName>
    </submittedName>
</protein>